<dbReference type="EMBL" id="HG937693">
    <property type="protein sequence ID" value="CDP35047.1"/>
    <property type="molecule type" value="Genomic_DNA"/>
</dbReference>
<dbReference type="GO" id="GO:0051787">
    <property type="term" value="F:misfolded protein binding"/>
    <property type="evidence" value="ECO:0007669"/>
    <property type="project" value="TreeGrafter"/>
</dbReference>
<evidence type="ECO:0000313" key="1">
    <source>
        <dbReference type="EMBL" id="CDP35047.1"/>
    </source>
</evidence>
<sequence length="469" mass="52573">MYNWRSFLRFSRGPSPLRARFRPLARASSTVFHKGARPYMAQAYPSQAPPPRRRWRWPLIFATAIVTSYAAFRVYTHNDYPPEVAAKLRKGLRAELDGGGSGKKDYNTALKFYLEGLEEADKVGMDPLSDEYTGLQIKVCEMYEKLGLIEEALLMYREIGTAFVKALADGSIPKAMMPHIIQRDLRVALKTAMHEAGTNPNAARMGLLIHCIIAQRFVASKNQGLAKLIDDTSKLQENFSLNIDIDKNDKDMIEAWQPFRDELFNARDMFAALCLATGDIGAALQTKVTTTHWMTKAGFDIGAILMSFYNVGSMFYIQAEELEVREQAKKKENDAEQAQLSSKLANDSLTSASSCFNAILTTVEKLPSQLRREHEVVEAQALCTYGLGVIALHKGEHSKASDLLRESRLRAKGCDFQDLVRSAELELEKLDKIQAEIAQGHADINYDAPNMDVVLTPKEHDKNTDKEKA</sequence>
<dbReference type="GO" id="GO:0031942">
    <property type="term" value="C:i-AAA complex"/>
    <property type="evidence" value="ECO:0007669"/>
    <property type="project" value="TreeGrafter"/>
</dbReference>
<gene>
    <name evidence="1" type="ORF">GNLVRS02_ARAD1C26400g</name>
</gene>
<protein>
    <submittedName>
        <fullName evidence="1">ARAD1C26400p</fullName>
    </submittedName>
</protein>
<dbReference type="PhylomeDB" id="A0A060T829"/>
<dbReference type="AlphaFoldDB" id="A0A060T829"/>
<accession>A0A060T829</accession>
<reference evidence="1" key="1">
    <citation type="submission" date="2014-02" db="EMBL/GenBank/DDBJ databases">
        <authorList>
            <person name="Genoscope - CEA"/>
        </authorList>
    </citation>
    <scope>NUCLEOTIDE SEQUENCE</scope>
    <source>
        <strain evidence="1">LS3</strain>
    </source>
</reference>
<dbReference type="GO" id="GO:0006515">
    <property type="term" value="P:protein quality control for misfolded or incompletely synthesized proteins"/>
    <property type="evidence" value="ECO:0007669"/>
    <property type="project" value="TreeGrafter"/>
</dbReference>
<proteinExistence type="predicted"/>
<reference evidence="1" key="2">
    <citation type="submission" date="2014-06" db="EMBL/GenBank/DDBJ databases">
        <title>The complete genome of Blastobotrys (Arxula) adeninivorans LS3 - a yeast of biotechnological interest.</title>
        <authorList>
            <person name="Kunze G."/>
            <person name="Gaillardin C."/>
            <person name="Czernicka M."/>
            <person name="Durrens P."/>
            <person name="Martin T."/>
            <person name="Boer E."/>
            <person name="Gabaldon T."/>
            <person name="Cruz J."/>
            <person name="Talla E."/>
            <person name="Marck C."/>
            <person name="Goffeau A."/>
            <person name="Barbe V."/>
            <person name="Baret P."/>
            <person name="Baronian K."/>
            <person name="Beier S."/>
            <person name="Bleykasten C."/>
            <person name="Bode R."/>
            <person name="Casaregola S."/>
            <person name="Despons L."/>
            <person name="Fairhead C."/>
            <person name="Giersberg M."/>
            <person name="Gierski P."/>
            <person name="Hahnel U."/>
            <person name="Hartmann A."/>
            <person name="Jankowska D."/>
            <person name="Jubin C."/>
            <person name="Jung P."/>
            <person name="Lafontaine I."/>
            <person name="Leh-Louis V."/>
            <person name="Lemaire M."/>
            <person name="Marcet-Houben M."/>
            <person name="Mascher M."/>
            <person name="Morel G."/>
            <person name="Richard G.-F."/>
            <person name="Riechen J."/>
            <person name="Sacerdot C."/>
            <person name="Sarkar A."/>
            <person name="Savel G."/>
            <person name="Schacherer J."/>
            <person name="Sherman D."/>
            <person name="Straub M.-L."/>
            <person name="Stein N."/>
            <person name="Thierry A."/>
            <person name="Trautwein-Schult A."/>
            <person name="Westhof E."/>
            <person name="Worch S."/>
            <person name="Dujon B."/>
            <person name="Souciet J.-L."/>
            <person name="Wincker P."/>
            <person name="Scholz U."/>
            <person name="Neuveglise N."/>
        </authorList>
    </citation>
    <scope>NUCLEOTIDE SEQUENCE</scope>
    <source>
        <strain evidence="1">LS3</strain>
    </source>
</reference>
<dbReference type="PANTHER" id="PTHR28142">
    <property type="entry name" value="MITOCHONDRIAL INNER MEMBRANE I-AAA PROTEASE SUPERCOMPLEX SUBUNIT MGR3-RELATED"/>
    <property type="match status" value="1"/>
</dbReference>
<name>A0A060T829_BLAAD</name>
<organism evidence="1">
    <name type="scientific">Blastobotrys adeninivorans</name>
    <name type="common">Yeast</name>
    <name type="synonym">Arxula adeninivorans</name>
    <dbReference type="NCBI Taxonomy" id="409370"/>
    <lineage>
        <taxon>Eukaryota</taxon>
        <taxon>Fungi</taxon>
        <taxon>Dikarya</taxon>
        <taxon>Ascomycota</taxon>
        <taxon>Saccharomycotina</taxon>
        <taxon>Dipodascomycetes</taxon>
        <taxon>Dipodascales</taxon>
        <taxon>Trichomonascaceae</taxon>
        <taxon>Blastobotrys</taxon>
    </lineage>
</organism>
<dbReference type="PANTHER" id="PTHR28142:SF1">
    <property type="entry name" value="MITOCHONDRIAL INNER MEMBRANE I-AAA PROTEASE SUPERCOMPLEX SUBUNIT MGR3-RELATED"/>
    <property type="match status" value="1"/>
</dbReference>
<dbReference type="InterPro" id="IPR040201">
    <property type="entry name" value="Mrg3-like"/>
</dbReference>